<accession>A0ABT6MU54</accession>
<dbReference type="InterPro" id="IPR031982">
    <property type="entry name" value="PilE-like"/>
</dbReference>
<dbReference type="Pfam" id="PF16732">
    <property type="entry name" value="ComP_DUS"/>
    <property type="match status" value="1"/>
</dbReference>
<dbReference type="Gene3D" id="3.30.700.10">
    <property type="entry name" value="Glycoprotein, Type 4 Pilin"/>
    <property type="match status" value="1"/>
</dbReference>
<keyword evidence="1" id="KW-0812">Transmembrane</keyword>
<sequence>MRDRAVAPRRYAPGFSLIELMVVVAIIGIIASIALPSYNEHVRKSRRAAGAACAAAMAQGMERYYTTALRYTGHPAAATLSARCDPDALQFYTMNVDNVGAKTYRVTAAPRSGTPQAGDSCGTLSITQAGAKAPTTAGCW</sequence>
<dbReference type="InterPro" id="IPR012902">
    <property type="entry name" value="N_methyl_site"/>
</dbReference>
<proteinExistence type="predicted"/>
<evidence type="ECO:0000313" key="3">
    <source>
        <dbReference type="Proteomes" id="UP001160550"/>
    </source>
</evidence>
<dbReference type="PANTHER" id="PTHR30093:SF47">
    <property type="entry name" value="TYPE IV PILUS NON-CORE MINOR PILIN PILE"/>
    <property type="match status" value="1"/>
</dbReference>
<reference evidence="2" key="2">
    <citation type="submission" date="2023-04" db="EMBL/GenBank/DDBJ databases">
        <authorList>
            <person name="Sun J.-Q."/>
        </authorList>
    </citation>
    <scope>NUCLEOTIDE SEQUENCE</scope>
    <source>
        <strain evidence="2">CC-YY355</strain>
    </source>
</reference>
<dbReference type="SUPFAM" id="SSF54523">
    <property type="entry name" value="Pili subunits"/>
    <property type="match status" value="1"/>
</dbReference>
<comment type="caution">
    <text evidence="2">The sequence shown here is derived from an EMBL/GenBank/DDBJ whole genome shotgun (WGS) entry which is preliminary data.</text>
</comment>
<name>A0ABT6MU54_9GAMM</name>
<dbReference type="EMBL" id="JARYGX010000023">
    <property type="protein sequence ID" value="MDH7454171.1"/>
    <property type="molecule type" value="Genomic_DNA"/>
</dbReference>
<keyword evidence="3" id="KW-1185">Reference proteome</keyword>
<gene>
    <name evidence="2" type="ORF">QF205_13975</name>
</gene>
<evidence type="ECO:0000256" key="1">
    <source>
        <dbReference type="SAM" id="Phobius"/>
    </source>
</evidence>
<dbReference type="PANTHER" id="PTHR30093">
    <property type="entry name" value="GENERAL SECRETION PATHWAY PROTEIN G"/>
    <property type="match status" value="1"/>
</dbReference>
<evidence type="ECO:0000313" key="2">
    <source>
        <dbReference type="EMBL" id="MDH7454171.1"/>
    </source>
</evidence>
<feature type="transmembrane region" description="Helical" evidence="1">
    <location>
        <begin position="20"/>
        <end position="38"/>
    </location>
</feature>
<dbReference type="Proteomes" id="UP001160550">
    <property type="component" value="Unassembled WGS sequence"/>
</dbReference>
<dbReference type="NCBIfam" id="TIGR02532">
    <property type="entry name" value="IV_pilin_GFxxxE"/>
    <property type="match status" value="1"/>
</dbReference>
<keyword evidence="1" id="KW-0472">Membrane</keyword>
<dbReference type="InterPro" id="IPR045584">
    <property type="entry name" value="Pilin-like"/>
</dbReference>
<dbReference type="Pfam" id="PF07963">
    <property type="entry name" value="N_methyl"/>
    <property type="match status" value="1"/>
</dbReference>
<organism evidence="2 3">
    <name type="scientific">Luteimonas composti</name>
    <dbReference type="NCBI Taxonomy" id="398257"/>
    <lineage>
        <taxon>Bacteria</taxon>
        <taxon>Pseudomonadati</taxon>
        <taxon>Pseudomonadota</taxon>
        <taxon>Gammaproteobacteria</taxon>
        <taxon>Lysobacterales</taxon>
        <taxon>Lysobacteraceae</taxon>
        <taxon>Luteimonas</taxon>
    </lineage>
</organism>
<keyword evidence="1" id="KW-1133">Transmembrane helix</keyword>
<reference evidence="2" key="1">
    <citation type="journal article" date="2007" name="Int. J. Syst. Evol. Microbiol.">
        <title>Luteimonas composti sp. nov., a moderately thermophilic bacterium isolated from food waste.</title>
        <authorList>
            <person name="Young C.C."/>
            <person name="Kampfer P."/>
            <person name="Chen W.M."/>
            <person name="Yen W.S."/>
            <person name="Arun A.B."/>
            <person name="Lai W.A."/>
            <person name="Shen F.T."/>
            <person name="Rekha P.D."/>
            <person name="Lin K.Y."/>
            <person name="Chou J.H."/>
        </authorList>
    </citation>
    <scope>NUCLEOTIDE SEQUENCE</scope>
    <source>
        <strain evidence="2">CC-YY355</strain>
    </source>
</reference>
<dbReference type="RefSeq" id="WP_280943373.1">
    <property type="nucleotide sequence ID" value="NZ_JARYGX010000023.1"/>
</dbReference>
<protein>
    <submittedName>
        <fullName evidence="2">Type IV pilin protein</fullName>
    </submittedName>
</protein>